<dbReference type="GO" id="GO:0016853">
    <property type="term" value="F:isomerase activity"/>
    <property type="evidence" value="ECO:0007669"/>
    <property type="project" value="UniProtKB-KW"/>
</dbReference>
<dbReference type="EMBL" id="MRCC01000010">
    <property type="protein sequence ID" value="OKH25422.1"/>
    <property type="molecule type" value="Genomic_DNA"/>
</dbReference>
<evidence type="ECO:0000313" key="4">
    <source>
        <dbReference type="EMBL" id="OKH25422.1"/>
    </source>
</evidence>
<dbReference type="Pfam" id="PF07221">
    <property type="entry name" value="GlcNAc_2-epim"/>
    <property type="match status" value="1"/>
</dbReference>
<dbReference type="Gene3D" id="1.50.10.10">
    <property type="match status" value="1"/>
</dbReference>
<proteinExistence type="inferred from homology"/>
<evidence type="ECO:0000256" key="2">
    <source>
        <dbReference type="ARBA" id="ARBA00023235"/>
    </source>
</evidence>
<dbReference type="GO" id="GO:0005975">
    <property type="term" value="P:carbohydrate metabolic process"/>
    <property type="evidence" value="ECO:0007669"/>
    <property type="project" value="InterPro"/>
</dbReference>
<feature type="signal peptide" evidence="3">
    <location>
        <begin position="1"/>
        <end position="26"/>
    </location>
</feature>
<dbReference type="InterPro" id="IPR012341">
    <property type="entry name" value="6hp_glycosidase-like_sf"/>
</dbReference>
<reference evidence="4 5" key="1">
    <citation type="submission" date="2016-11" db="EMBL/GenBank/DDBJ databases">
        <title>Draft Genome Sequences of Nine Cyanobacterial Strains from Diverse Habitats.</title>
        <authorList>
            <person name="Zhu T."/>
            <person name="Hou S."/>
            <person name="Lu X."/>
            <person name="Hess W.R."/>
        </authorList>
    </citation>
    <scope>NUCLEOTIDE SEQUENCE [LARGE SCALE GENOMIC DNA]</scope>
    <source>
        <strain evidence="4 5">5.2 s.c.1</strain>
    </source>
</reference>
<keyword evidence="2" id="KW-0413">Isomerase</keyword>
<evidence type="ECO:0008006" key="6">
    <source>
        <dbReference type="Google" id="ProtNLM"/>
    </source>
</evidence>
<comment type="similarity">
    <text evidence="1">Belongs to the N-acylglucosamine 2-epimerase family.</text>
</comment>
<dbReference type="RefSeq" id="WP_073549996.1">
    <property type="nucleotide sequence ID" value="NZ_CAWMVK010000002.1"/>
</dbReference>
<accession>A0A1U7HPA4</accession>
<evidence type="ECO:0000256" key="3">
    <source>
        <dbReference type="SAM" id="SignalP"/>
    </source>
</evidence>
<dbReference type="AlphaFoldDB" id="A0A1U7HPA4"/>
<dbReference type="InterPro" id="IPR008928">
    <property type="entry name" value="6-hairpin_glycosidase_sf"/>
</dbReference>
<organism evidence="4 5">
    <name type="scientific">Chroogloeocystis siderophila 5.2 s.c.1</name>
    <dbReference type="NCBI Taxonomy" id="247279"/>
    <lineage>
        <taxon>Bacteria</taxon>
        <taxon>Bacillati</taxon>
        <taxon>Cyanobacteriota</taxon>
        <taxon>Cyanophyceae</taxon>
        <taxon>Oscillatoriophycideae</taxon>
        <taxon>Chroococcales</taxon>
        <taxon>Chroococcaceae</taxon>
        <taxon>Chroogloeocystis</taxon>
    </lineage>
</organism>
<dbReference type="SUPFAM" id="SSF48208">
    <property type="entry name" value="Six-hairpin glycosidases"/>
    <property type="match status" value="1"/>
</dbReference>
<protein>
    <recommendedName>
        <fullName evidence="6">N-acyl-D-glucosamine 2-epimerase</fullName>
    </recommendedName>
</protein>
<evidence type="ECO:0000313" key="5">
    <source>
        <dbReference type="Proteomes" id="UP000185984"/>
    </source>
</evidence>
<keyword evidence="5" id="KW-1185">Reference proteome</keyword>
<dbReference type="Proteomes" id="UP000185984">
    <property type="component" value="Unassembled WGS sequence"/>
</dbReference>
<dbReference type="OrthoDB" id="9148828at2"/>
<sequence>MLSSLLLKASAFSLCFLFGIATEVFAKQFDESTPAIQTSKNELKLAAFNPGVINNLPSGQRWLRHVNQEIMPFWTMQSALGNPVGNFPTFRCNNGSLWNPNKPCPEILNASSWIKNDLNKEYIVAKARQTYVYGVAYHLTGNERMLQLARNGVNYIRKNAFENNGSVATYLENGIPGPAEPQRDTQHLAYAGLGLSFYYYLTRDENVLQDIIKLKNNIFNNYYDPNLGMLKWSQVSNMKDLTAQLDQLNTYMVLVTPLLPEPLQSQWKADMLKIVQIMNDNFYSTKHNLYWRRGNVDESFSNVDLGHTCKAFWFIYLVGKMTSNTGLMSFSEIQAPKVLQKAYIKNTGSWATLLKPDGSIDINGKKVSWMYNEMNQMAATLSLSNPALTEYLVQTYNFWLNNMVDYQYYETYPEVTASGGKVQYRPKIDAWNHGYHAVEQALVAYITTQALQNKPVVLHYAYKGQPSTESIRPYFYAGLIQNQQISNLNTFPNRKRYKITFTNIQ</sequence>
<dbReference type="PANTHER" id="PTHR15108">
    <property type="entry name" value="N-ACYLGLUCOSAMINE-2-EPIMERASE"/>
    <property type="match status" value="1"/>
</dbReference>
<evidence type="ECO:0000256" key="1">
    <source>
        <dbReference type="ARBA" id="ARBA00008558"/>
    </source>
</evidence>
<name>A0A1U7HPA4_9CHRO</name>
<dbReference type="STRING" id="247279.NIES1031_13695"/>
<comment type="caution">
    <text evidence="4">The sequence shown here is derived from an EMBL/GenBank/DDBJ whole genome shotgun (WGS) entry which is preliminary data.</text>
</comment>
<gene>
    <name evidence="4" type="ORF">NIES1031_13695</name>
</gene>
<dbReference type="InterPro" id="IPR010819">
    <property type="entry name" value="AGE/CE"/>
</dbReference>
<keyword evidence="3" id="KW-0732">Signal</keyword>
<feature type="chain" id="PRO_5013228111" description="N-acyl-D-glucosamine 2-epimerase" evidence="3">
    <location>
        <begin position="27"/>
        <end position="505"/>
    </location>
</feature>